<feature type="transmembrane region" description="Helical" evidence="8">
    <location>
        <begin position="192"/>
        <end position="218"/>
    </location>
</feature>
<reference evidence="9 10" key="1">
    <citation type="submission" date="2018-08" db="EMBL/GenBank/DDBJ databases">
        <title>A genome reference for cultivated species of the human gut microbiota.</title>
        <authorList>
            <person name="Zou Y."/>
            <person name="Xue W."/>
            <person name="Luo G."/>
        </authorList>
    </citation>
    <scope>NUCLEOTIDE SEQUENCE [LARGE SCALE GENOMIC DNA]</scope>
    <source>
        <strain evidence="9 10">AM25-1</strain>
    </source>
</reference>
<feature type="transmembrane region" description="Helical" evidence="8">
    <location>
        <begin position="126"/>
        <end position="148"/>
    </location>
</feature>
<evidence type="ECO:0000256" key="1">
    <source>
        <dbReference type="ARBA" id="ARBA00004651"/>
    </source>
</evidence>
<organism evidence="9 10">
    <name type="scientific">Fusobacterium mortiferum</name>
    <dbReference type="NCBI Taxonomy" id="850"/>
    <lineage>
        <taxon>Bacteria</taxon>
        <taxon>Fusobacteriati</taxon>
        <taxon>Fusobacteriota</taxon>
        <taxon>Fusobacteriia</taxon>
        <taxon>Fusobacteriales</taxon>
        <taxon>Fusobacteriaceae</taxon>
        <taxon>Fusobacterium</taxon>
    </lineage>
</organism>
<dbReference type="GO" id="GO:0005886">
    <property type="term" value="C:plasma membrane"/>
    <property type="evidence" value="ECO:0007669"/>
    <property type="project" value="UniProtKB-SubCell"/>
</dbReference>
<dbReference type="GO" id="GO:1903785">
    <property type="term" value="P:L-valine transmembrane transport"/>
    <property type="evidence" value="ECO:0007669"/>
    <property type="project" value="TreeGrafter"/>
</dbReference>
<comment type="similarity">
    <text evidence="2">Belongs to the AzlC family.</text>
</comment>
<keyword evidence="7 8" id="KW-0472">Membrane</keyword>
<keyword evidence="4" id="KW-1003">Cell membrane</keyword>
<accession>A0A414PNJ7</accession>
<evidence type="ECO:0000256" key="4">
    <source>
        <dbReference type="ARBA" id="ARBA00022475"/>
    </source>
</evidence>
<dbReference type="RefSeq" id="WP_118234680.1">
    <property type="nucleotide sequence ID" value="NZ_QRHL01000032.1"/>
</dbReference>
<evidence type="ECO:0000256" key="2">
    <source>
        <dbReference type="ARBA" id="ARBA00010735"/>
    </source>
</evidence>
<keyword evidence="3" id="KW-0813">Transport</keyword>
<dbReference type="Pfam" id="PF03591">
    <property type="entry name" value="AzlC"/>
    <property type="match status" value="1"/>
</dbReference>
<feature type="transmembrane region" description="Helical" evidence="8">
    <location>
        <begin position="12"/>
        <end position="30"/>
    </location>
</feature>
<evidence type="ECO:0000313" key="9">
    <source>
        <dbReference type="EMBL" id="RHF70027.1"/>
    </source>
</evidence>
<dbReference type="PANTHER" id="PTHR34979:SF1">
    <property type="entry name" value="INNER MEMBRANE PROTEIN YGAZ"/>
    <property type="match status" value="1"/>
</dbReference>
<evidence type="ECO:0000256" key="8">
    <source>
        <dbReference type="SAM" id="Phobius"/>
    </source>
</evidence>
<comment type="caution">
    <text evidence="9">The sequence shown here is derived from an EMBL/GenBank/DDBJ whole genome shotgun (WGS) entry which is preliminary data.</text>
</comment>
<name>A0A414PNJ7_FUSMR</name>
<evidence type="ECO:0000256" key="3">
    <source>
        <dbReference type="ARBA" id="ARBA00022448"/>
    </source>
</evidence>
<comment type="subcellular location">
    <subcellularLocation>
        <location evidence="1">Cell membrane</location>
        <topology evidence="1">Multi-pass membrane protein</topology>
    </subcellularLocation>
</comment>
<evidence type="ECO:0000256" key="5">
    <source>
        <dbReference type="ARBA" id="ARBA00022692"/>
    </source>
</evidence>
<feature type="transmembrane region" description="Helical" evidence="8">
    <location>
        <begin position="37"/>
        <end position="59"/>
    </location>
</feature>
<evidence type="ECO:0000256" key="7">
    <source>
        <dbReference type="ARBA" id="ARBA00023136"/>
    </source>
</evidence>
<protein>
    <submittedName>
        <fullName evidence="9">Branched-chain amino acid transporter AzlC</fullName>
    </submittedName>
</protein>
<dbReference type="Proteomes" id="UP000284676">
    <property type="component" value="Unassembled WGS sequence"/>
</dbReference>
<dbReference type="EMBL" id="QRHL01000032">
    <property type="protein sequence ID" value="RHF70027.1"/>
    <property type="molecule type" value="Genomic_DNA"/>
</dbReference>
<feature type="transmembrane region" description="Helical" evidence="8">
    <location>
        <begin position="65"/>
        <end position="87"/>
    </location>
</feature>
<evidence type="ECO:0000256" key="6">
    <source>
        <dbReference type="ARBA" id="ARBA00022989"/>
    </source>
</evidence>
<dbReference type="PANTHER" id="PTHR34979">
    <property type="entry name" value="INNER MEMBRANE PROTEIN YGAZ"/>
    <property type="match status" value="1"/>
</dbReference>
<dbReference type="AlphaFoldDB" id="A0A414PNJ7"/>
<dbReference type="InterPro" id="IPR011606">
    <property type="entry name" value="Brnchd-chn_aa_trnsp_permease"/>
</dbReference>
<keyword evidence="6 8" id="KW-1133">Transmembrane helix</keyword>
<keyword evidence="5 8" id="KW-0812">Transmembrane</keyword>
<evidence type="ECO:0000313" key="10">
    <source>
        <dbReference type="Proteomes" id="UP000284676"/>
    </source>
</evidence>
<sequence length="225" mass="25797">MKEFNFAIKQTFPIFFTYLFIGIAFGILMGDAGYPPFLSLVAGFFIYAGSLQIVMVSLLQAHAPLITVAIMSFFINARHIFYGVAFVEKFRKMGWKYPYMVLTLTDETYSILCSVKYEENLDREKVDFYISFVNHMYWIFGCILGSYLGNFIPWDMRGIDFSATAFFLYIVVSQWKNCKSKIPALTGLFSSLFFYIILGADRFLIPALSLTVVILTILKEKIGVE</sequence>
<gene>
    <name evidence="9" type="ORF">DW663_11595</name>
</gene>
<proteinExistence type="inferred from homology"/>